<evidence type="ECO:0000256" key="4">
    <source>
        <dbReference type="ARBA" id="ARBA00022692"/>
    </source>
</evidence>
<dbReference type="PANTHER" id="PTHR42775:SF1">
    <property type="entry name" value="PERMEASE RV2963-RELATED"/>
    <property type="match status" value="1"/>
</dbReference>
<evidence type="ECO:0000256" key="2">
    <source>
        <dbReference type="ARBA" id="ARBA00006386"/>
    </source>
</evidence>
<comment type="subcellular location">
    <subcellularLocation>
        <location evidence="1">Cell membrane</location>
        <topology evidence="1">Multi-pass membrane protein</topology>
    </subcellularLocation>
</comment>
<evidence type="ECO:0000313" key="8">
    <source>
        <dbReference type="EMBL" id="MBZ2166428.1"/>
    </source>
</evidence>
<feature type="transmembrane region" description="Helical" evidence="7">
    <location>
        <begin position="206"/>
        <end position="226"/>
    </location>
</feature>
<dbReference type="Pfam" id="PF03773">
    <property type="entry name" value="ArsP_1"/>
    <property type="match status" value="1"/>
</dbReference>
<evidence type="ECO:0000256" key="3">
    <source>
        <dbReference type="ARBA" id="ARBA00022475"/>
    </source>
</evidence>
<evidence type="ECO:0000256" key="6">
    <source>
        <dbReference type="ARBA" id="ARBA00023136"/>
    </source>
</evidence>
<proteinExistence type="inferred from homology"/>
<dbReference type="AlphaFoldDB" id="A0A8T5URN4"/>
<accession>A0A8T5URN4</accession>
<feature type="transmembrane region" description="Helical" evidence="7">
    <location>
        <begin position="238"/>
        <end position="266"/>
    </location>
</feature>
<name>A0A8T5URN4_9EURY</name>
<feature type="transmembrane region" description="Helical" evidence="7">
    <location>
        <begin position="301"/>
        <end position="320"/>
    </location>
</feature>
<dbReference type="InterPro" id="IPR053166">
    <property type="entry name" value="UPF0718_permease"/>
</dbReference>
<gene>
    <name evidence="8" type="ORF">K8N75_10305</name>
</gene>
<protein>
    <submittedName>
        <fullName evidence="8">Permease</fullName>
    </submittedName>
</protein>
<feature type="transmembrane region" description="Helical" evidence="7">
    <location>
        <begin position="272"/>
        <end position="292"/>
    </location>
</feature>
<evidence type="ECO:0000313" key="9">
    <source>
        <dbReference type="Proteomes" id="UP000825933"/>
    </source>
</evidence>
<feature type="transmembrane region" description="Helical" evidence="7">
    <location>
        <begin position="74"/>
        <end position="97"/>
    </location>
</feature>
<keyword evidence="3" id="KW-1003">Cell membrane</keyword>
<evidence type="ECO:0000256" key="5">
    <source>
        <dbReference type="ARBA" id="ARBA00022989"/>
    </source>
</evidence>
<dbReference type="InterPro" id="IPR005524">
    <property type="entry name" value="DUF318"/>
</dbReference>
<keyword evidence="6 7" id="KW-0472">Membrane</keyword>
<feature type="transmembrane region" description="Helical" evidence="7">
    <location>
        <begin position="103"/>
        <end position="126"/>
    </location>
</feature>
<evidence type="ECO:0000256" key="1">
    <source>
        <dbReference type="ARBA" id="ARBA00004651"/>
    </source>
</evidence>
<feature type="transmembrane region" description="Helical" evidence="7">
    <location>
        <begin position="133"/>
        <end position="154"/>
    </location>
</feature>
<organism evidence="8 9">
    <name type="scientific">Methanobacterium spitsbergense</name>
    <dbReference type="NCBI Taxonomy" id="2874285"/>
    <lineage>
        <taxon>Archaea</taxon>
        <taxon>Methanobacteriati</taxon>
        <taxon>Methanobacteriota</taxon>
        <taxon>Methanomada group</taxon>
        <taxon>Methanobacteria</taxon>
        <taxon>Methanobacteriales</taxon>
        <taxon>Methanobacteriaceae</taxon>
        <taxon>Methanobacterium</taxon>
    </lineage>
</organism>
<dbReference type="EMBL" id="JAIOUQ010000013">
    <property type="protein sequence ID" value="MBZ2166428.1"/>
    <property type="molecule type" value="Genomic_DNA"/>
</dbReference>
<keyword evidence="4 7" id="KW-0812">Transmembrane</keyword>
<sequence length="324" mass="35024">MLQELVNYLTFVLMGLNPASALGSAINFFIYDTIKILILLTVIIFLISYFRSYISPTKVRKVLAKRNEYLGNIVAALIGIVTPFCSCSAVPLFIGFVESGVPLGVTFSFLIASPMVNEIAIILLWGMLGWQITALYIISGLIIAIVAGIIIGRLKLEGEVESYVYDMINKIKEAEKAGITIEEEKQTPKERAISSKDYTVDLLKKVGPYVVIAIGIGAIIHGYAPADFLLKYAGPNNPLAVPIAVLIGVPLYSNAAGIIPLVAVFIEKGIPIGTALAFMMAVTALSFPEMIILRKVLKPKLLGIFIGILAVSIVTIGYLFNAII</sequence>
<keyword evidence="5 7" id="KW-1133">Transmembrane helix</keyword>
<reference evidence="9" key="1">
    <citation type="journal article" date="2022" name="Microbiol. Resour. Announc.">
        <title>Draft Genome Sequence of a Methanogenic Archaeon from West Spitsbergen Permafrost.</title>
        <authorList>
            <person name="Trubitsyn V."/>
            <person name="Rivkina E."/>
            <person name="Shcherbakova V."/>
        </authorList>
    </citation>
    <scope>NUCLEOTIDE SEQUENCE [LARGE SCALE GENOMIC DNA]</scope>
    <source>
        <strain evidence="9">VT</strain>
    </source>
</reference>
<comment type="similarity">
    <text evidence="2">Belongs to the UPF0718 family.</text>
</comment>
<feature type="transmembrane region" description="Helical" evidence="7">
    <location>
        <begin position="36"/>
        <end position="54"/>
    </location>
</feature>
<dbReference type="GO" id="GO:0005886">
    <property type="term" value="C:plasma membrane"/>
    <property type="evidence" value="ECO:0007669"/>
    <property type="project" value="UniProtKB-SubCell"/>
</dbReference>
<comment type="caution">
    <text evidence="8">The sequence shown here is derived from an EMBL/GenBank/DDBJ whole genome shotgun (WGS) entry which is preliminary data.</text>
</comment>
<keyword evidence="9" id="KW-1185">Reference proteome</keyword>
<dbReference type="PANTHER" id="PTHR42775">
    <property type="entry name" value="PERMEASE RV2963-RELATED"/>
    <property type="match status" value="1"/>
</dbReference>
<evidence type="ECO:0000256" key="7">
    <source>
        <dbReference type="SAM" id="Phobius"/>
    </source>
</evidence>
<dbReference type="Proteomes" id="UP000825933">
    <property type="component" value="Unassembled WGS sequence"/>
</dbReference>
<feature type="transmembrane region" description="Helical" evidence="7">
    <location>
        <begin position="7"/>
        <end position="30"/>
    </location>
</feature>